<evidence type="ECO:0000313" key="1">
    <source>
        <dbReference type="EMBL" id="OGN33856.1"/>
    </source>
</evidence>
<reference evidence="1 2" key="1">
    <citation type="journal article" date="2016" name="Nat. Commun.">
        <title>Thousands of microbial genomes shed light on interconnected biogeochemical processes in an aquifer system.</title>
        <authorList>
            <person name="Anantharaman K."/>
            <person name="Brown C.T."/>
            <person name="Hug L.A."/>
            <person name="Sharon I."/>
            <person name="Castelle C.J."/>
            <person name="Probst A.J."/>
            <person name="Thomas B.C."/>
            <person name="Singh A."/>
            <person name="Wilkins M.J."/>
            <person name="Karaoz U."/>
            <person name="Brodie E.L."/>
            <person name="Williams K.H."/>
            <person name="Hubbard S.S."/>
            <person name="Banfield J.F."/>
        </authorList>
    </citation>
    <scope>NUCLEOTIDE SEQUENCE [LARGE SCALE GENOMIC DNA]</scope>
</reference>
<dbReference type="Proteomes" id="UP000177745">
    <property type="component" value="Unassembled WGS sequence"/>
</dbReference>
<organism evidence="1 2">
    <name type="scientific">Candidatus Yanofskybacteria bacterium RIFCSPLOWO2_12_FULL_43_11b</name>
    <dbReference type="NCBI Taxonomy" id="1802710"/>
    <lineage>
        <taxon>Bacteria</taxon>
        <taxon>Candidatus Yanofskyibacteriota</taxon>
    </lineage>
</organism>
<evidence type="ECO:0000313" key="2">
    <source>
        <dbReference type="Proteomes" id="UP000177745"/>
    </source>
</evidence>
<protein>
    <submittedName>
        <fullName evidence="1">Uncharacterized protein</fullName>
    </submittedName>
</protein>
<gene>
    <name evidence="1" type="ORF">A3G51_01970</name>
</gene>
<accession>A0A1F8HA75</accession>
<comment type="caution">
    <text evidence="1">The sequence shown here is derived from an EMBL/GenBank/DDBJ whole genome shotgun (WGS) entry which is preliminary data.</text>
</comment>
<proteinExistence type="predicted"/>
<name>A0A1F8HA75_9BACT</name>
<sequence length="69" mass="8040">MANVFEKFNDSLSGIKEAEQTERTKEEKLAGLKKRKDEVLQGIEMNGGRTVFDDRELLDRLDRQIKELE</sequence>
<dbReference type="AlphaFoldDB" id="A0A1F8HA75"/>
<dbReference type="EMBL" id="MGKY01000010">
    <property type="protein sequence ID" value="OGN33856.1"/>
    <property type="molecule type" value="Genomic_DNA"/>
</dbReference>